<dbReference type="InterPro" id="IPR058592">
    <property type="entry name" value="Gtf3_C"/>
</dbReference>
<accession>A0ABW4LQL4</accession>
<dbReference type="Proteomes" id="UP001597214">
    <property type="component" value="Unassembled WGS sequence"/>
</dbReference>
<evidence type="ECO:0000313" key="3">
    <source>
        <dbReference type="Proteomes" id="UP001597214"/>
    </source>
</evidence>
<reference evidence="3" key="1">
    <citation type="journal article" date="2019" name="Int. J. Syst. Evol. Microbiol.">
        <title>The Global Catalogue of Microorganisms (GCM) 10K type strain sequencing project: providing services to taxonomists for standard genome sequencing and annotation.</title>
        <authorList>
            <consortium name="The Broad Institute Genomics Platform"/>
            <consortium name="The Broad Institute Genome Sequencing Center for Infectious Disease"/>
            <person name="Wu L."/>
            <person name="Ma J."/>
        </authorList>
    </citation>
    <scope>NUCLEOTIDE SEQUENCE [LARGE SCALE GENOMIC DNA]</scope>
    <source>
        <strain evidence="3">CCUG 49339</strain>
    </source>
</reference>
<evidence type="ECO:0000259" key="1">
    <source>
        <dbReference type="Pfam" id="PF26337"/>
    </source>
</evidence>
<dbReference type="Pfam" id="PF26337">
    <property type="entry name" value="Gtf3_C"/>
    <property type="match status" value="1"/>
</dbReference>
<dbReference type="InterPro" id="IPR029063">
    <property type="entry name" value="SAM-dependent_MTases_sf"/>
</dbReference>
<organism evidence="2 3">
    <name type="scientific">Bacillus salitolerans</name>
    <dbReference type="NCBI Taxonomy" id="1437434"/>
    <lineage>
        <taxon>Bacteria</taxon>
        <taxon>Bacillati</taxon>
        <taxon>Bacillota</taxon>
        <taxon>Bacilli</taxon>
        <taxon>Bacillales</taxon>
        <taxon>Bacillaceae</taxon>
        <taxon>Bacillus</taxon>
    </lineage>
</organism>
<dbReference type="SUPFAM" id="SSF53335">
    <property type="entry name" value="S-adenosyl-L-methionine-dependent methyltransferases"/>
    <property type="match status" value="1"/>
</dbReference>
<dbReference type="Gene3D" id="3.40.50.2000">
    <property type="entry name" value="Glycogen Phosphorylase B"/>
    <property type="match status" value="1"/>
</dbReference>
<gene>
    <name evidence="2" type="ORF">ACFSCX_09395</name>
</gene>
<proteinExistence type="predicted"/>
<feature type="domain" description="Glucosyltransferase 3-like C-terminal" evidence="1">
    <location>
        <begin position="247"/>
        <end position="369"/>
    </location>
</feature>
<evidence type="ECO:0000313" key="2">
    <source>
        <dbReference type="EMBL" id="MFD1736781.1"/>
    </source>
</evidence>
<dbReference type="Gene3D" id="3.40.50.720">
    <property type="entry name" value="NAD(P)-binding Rossmann-like Domain"/>
    <property type="match status" value="1"/>
</dbReference>
<comment type="caution">
    <text evidence="2">The sequence shown here is derived from an EMBL/GenBank/DDBJ whole genome shotgun (WGS) entry which is preliminary data.</text>
</comment>
<dbReference type="EMBL" id="JBHUEM010000011">
    <property type="protein sequence ID" value="MFD1736781.1"/>
    <property type="molecule type" value="Genomic_DNA"/>
</dbReference>
<dbReference type="RefSeq" id="WP_377927952.1">
    <property type="nucleotide sequence ID" value="NZ_JBHUEM010000011.1"/>
</dbReference>
<keyword evidence="3" id="KW-1185">Reference proteome</keyword>
<name>A0ABW4LQL4_9BACI</name>
<protein>
    <recommendedName>
        <fullName evidence="1">Glucosyltransferase 3-like C-terminal domain-containing protein</fullName>
    </recommendedName>
</protein>
<sequence>MLLKGYSIGLEKIKRTVILIGFQAENEWMYPHLYDFLAALRKMYEEVTYIGNDSRHEMLFNIDNAILDTNSNRDNLELYLKSRKIINLYRSYKCNQKDLLEKLRKVKKERTDYIVIAIDDHAFFHANLIFPGNVVFWSHDIFTVDSPYRIKNGLVDILAKRITKTIHEIKGLIIQDEHRKLLFEETVGRKVNNSFLLPVSLLDSYFCLRASHKRINNKPKEIIKIIQSGAIIPIRASIDLIKSFQYWEKGYELHLRGYIDPIVKETVFNLAKKPIISEGFVDNYKLPKTLNEYDIAFIGYKEKDSNFSLLINASGQLVSYLRLGIPIIAFGTKEFNDFVERKGVGIGISSFKDFNYAISTIKDNYKEFSINSRKLFTDKYEMKSILDEKFQEFLLTDKIEKDNFSQFTNRLVPENSRIQMKPYTRIINKLLKLGAFSKLDFYSVFFLIPIRLIDILFKIRNKYLLQTNRTFVIYGASEIGQDYYHKLVNSNKKVLCYLDSSSSLQGTFIEGIPIFSVEQFLRSSMYKKTDVIIISSYSRAYEIRKVLQCRKINKPIIYTL</sequence>